<dbReference type="Gene3D" id="3.50.50.60">
    <property type="entry name" value="FAD/NAD(P)-binding domain"/>
    <property type="match status" value="2"/>
</dbReference>
<comment type="similarity">
    <text evidence="1">Belongs to the FMO family.</text>
</comment>
<evidence type="ECO:0000256" key="4">
    <source>
        <dbReference type="ARBA" id="ARBA00023002"/>
    </source>
</evidence>
<evidence type="ECO:0000313" key="6">
    <source>
        <dbReference type="Proteomes" id="UP000053558"/>
    </source>
</evidence>
<gene>
    <name evidence="5" type="ORF">CONPUDRAFT_113588</name>
</gene>
<dbReference type="InterPro" id="IPR050346">
    <property type="entry name" value="FMO-like"/>
</dbReference>
<keyword evidence="2" id="KW-0285">Flavoprotein</keyword>
<keyword evidence="3" id="KW-0274">FAD</keyword>
<reference evidence="6" key="1">
    <citation type="journal article" date="2012" name="Science">
        <title>The Paleozoic origin of enzymatic lignin decomposition reconstructed from 31 fungal genomes.</title>
        <authorList>
            <person name="Floudas D."/>
            <person name="Binder M."/>
            <person name="Riley R."/>
            <person name="Barry K."/>
            <person name="Blanchette R.A."/>
            <person name="Henrissat B."/>
            <person name="Martinez A.T."/>
            <person name="Otillar R."/>
            <person name="Spatafora J.W."/>
            <person name="Yadav J.S."/>
            <person name="Aerts A."/>
            <person name="Benoit I."/>
            <person name="Boyd A."/>
            <person name="Carlson A."/>
            <person name="Copeland A."/>
            <person name="Coutinho P.M."/>
            <person name="de Vries R.P."/>
            <person name="Ferreira P."/>
            <person name="Findley K."/>
            <person name="Foster B."/>
            <person name="Gaskell J."/>
            <person name="Glotzer D."/>
            <person name="Gorecki P."/>
            <person name="Heitman J."/>
            <person name="Hesse C."/>
            <person name="Hori C."/>
            <person name="Igarashi K."/>
            <person name="Jurgens J.A."/>
            <person name="Kallen N."/>
            <person name="Kersten P."/>
            <person name="Kohler A."/>
            <person name="Kuees U."/>
            <person name="Kumar T.K.A."/>
            <person name="Kuo A."/>
            <person name="LaButti K."/>
            <person name="Larrondo L.F."/>
            <person name="Lindquist E."/>
            <person name="Ling A."/>
            <person name="Lombard V."/>
            <person name="Lucas S."/>
            <person name="Lundell T."/>
            <person name="Martin R."/>
            <person name="McLaughlin D.J."/>
            <person name="Morgenstern I."/>
            <person name="Morin E."/>
            <person name="Murat C."/>
            <person name="Nagy L.G."/>
            <person name="Nolan M."/>
            <person name="Ohm R.A."/>
            <person name="Patyshakuliyeva A."/>
            <person name="Rokas A."/>
            <person name="Ruiz-Duenas F.J."/>
            <person name="Sabat G."/>
            <person name="Salamov A."/>
            <person name="Samejima M."/>
            <person name="Schmutz J."/>
            <person name="Slot J.C."/>
            <person name="St John F."/>
            <person name="Stenlid J."/>
            <person name="Sun H."/>
            <person name="Sun S."/>
            <person name="Syed K."/>
            <person name="Tsang A."/>
            <person name="Wiebenga A."/>
            <person name="Young D."/>
            <person name="Pisabarro A."/>
            <person name="Eastwood D.C."/>
            <person name="Martin F."/>
            <person name="Cullen D."/>
            <person name="Grigoriev I.V."/>
            <person name="Hibbett D.S."/>
        </authorList>
    </citation>
    <scope>NUCLEOTIDE SEQUENCE [LARGE SCALE GENOMIC DNA]</scope>
    <source>
        <strain evidence="6">RWD-64-598 SS2</strain>
    </source>
</reference>
<sequence length="527" mass="59261">MMIGQLYAINKVVHQILDTLKSVRSPDNSISVSLLAYTGIQYVIALIFKPSPPPKHLKRPYGRIAVIGAGLTGVSSAAHAISHGFEVVIYEASSRPGGIWTRENKTSAVQLNSIMYRFHPAVVWRSFFPSRDEVLDQVDKVWKEYRLRERTRLNTPVTKVERKPRLEPHGGDTSHSQWIINNGEDGPFDAIIVTIGTCGEANWAKDADADAIAETATFEGFEGPVLHSSELDHVTADMVRGKTVLVVGSGASGVEAVETMLERGAGRCVMLARSDNWIIPRSVAFDVAFSSQPFWRWMPLRRVHGSFVWEWYLRKYQYHGVEALMPKNKSIYSDTPIANDIFLNHVRAGRCTYLRGKTVRFTKRGALVDIHDHNHPSEEIDADVVILATGYKKPSFDFLPKDLFPAGYDGPNLYLQNFCTEDWSCVMTNSTFVNALSSAGFAHIGFYTRILLMLLLDASARPTEKDMKRWVDKKRSARGGGLTFFSYGEILLWLVTFMCVQTSRLRWLPFVLPGWGVQPDDKSLWLA</sequence>
<evidence type="ECO:0000256" key="1">
    <source>
        <dbReference type="ARBA" id="ARBA00009183"/>
    </source>
</evidence>
<dbReference type="InterPro" id="IPR036188">
    <property type="entry name" value="FAD/NAD-bd_sf"/>
</dbReference>
<dbReference type="OrthoDB" id="66881at2759"/>
<dbReference type="PANTHER" id="PTHR23023">
    <property type="entry name" value="DIMETHYLANILINE MONOOXYGENASE"/>
    <property type="match status" value="1"/>
</dbReference>
<keyword evidence="4" id="KW-0560">Oxidoreductase</keyword>
<evidence type="ECO:0000256" key="3">
    <source>
        <dbReference type="ARBA" id="ARBA00022827"/>
    </source>
</evidence>
<dbReference type="GeneID" id="19199022"/>
<dbReference type="RefSeq" id="XP_007775567.1">
    <property type="nucleotide sequence ID" value="XM_007777377.1"/>
</dbReference>
<dbReference type="EMBL" id="JH711593">
    <property type="protein sequence ID" value="EIW74200.1"/>
    <property type="molecule type" value="Genomic_DNA"/>
</dbReference>
<dbReference type="PRINTS" id="PR00419">
    <property type="entry name" value="ADXRDTASE"/>
</dbReference>
<dbReference type="Proteomes" id="UP000053558">
    <property type="component" value="Unassembled WGS sequence"/>
</dbReference>
<dbReference type="InterPro" id="IPR020946">
    <property type="entry name" value="Flavin_mOase-like"/>
</dbReference>
<dbReference type="SUPFAM" id="SSF51905">
    <property type="entry name" value="FAD/NAD(P)-binding domain"/>
    <property type="match status" value="1"/>
</dbReference>
<dbReference type="GO" id="GO:0004499">
    <property type="term" value="F:N,N-dimethylaniline monooxygenase activity"/>
    <property type="evidence" value="ECO:0007669"/>
    <property type="project" value="InterPro"/>
</dbReference>
<protein>
    <submittedName>
        <fullName evidence="5">Flavin-binding monooxygenase-like protein</fullName>
    </submittedName>
</protein>
<dbReference type="OMA" id="CHIFEAG"/>
<evidence type="ECO:0000313" key="5">
    <source>
        <dbReference type="EMBL" id="EIW74200.1"/>
    </source>
</evidence>
<accession>R7SEE7</accession>
<dbReference type="AlphaFoldDB" id="R7SEE7"/>
<keyword evidence="6" id="KW-1185">Reference proteome</keyword>
<keyword evidence="5" id="KW-0503">Monooxygenase</keyword>
<proteinExistence type="inferred from homology"/>
<dbReference type="Pfam" id="PF00743">
    <property type="entry name" value="FMO-like"/>
    <property type="match status" value="1"/>
</dbReference>
<dbReference type="eggNOG" id="KOG1399">
    <property type="taxonomic scope" value="Eukaryota"/>
</dbReference>
<organism evidence="5 6">
    <name type="scientific">Coniophora puteana (strain RWD-64-598)</name>
    <name type="common">Brown rot fungus</name>
    <dbReference type="NCBI Taxonomy" id="741705"/>
    <lineage>
        <taxon>Eukaryota</taxon>
        <taxon>Fungi</taxon>
        <taxon>Dikarya</taxon>
        <taxon>Basidiomycota</taxon>
        <taxon>Agaricomycotina</taxon>
        <taxon>Agaricomycetes</taxon>
        <taxon>Agaricomycetidae</taxon>
        <taxon>Boletales</taxon>
        <taxon>Coniophorineae</taxon>
        <taxon>Coniophoraceae</taxon>
        <taxon>Coniophora</taxon>
    </lineage>
</organism>
<name>R7SEE7_CONPW</name>
<evidence type="ECO:0000256" key="2">
    <source>
        <dbReference type="ARBA" id="ARBA00022630"/>
    </source>
</evidence>
<dbReference type="KEGG" id="cput:CONPUDRAFT_113588"/>
<dbReference type="GO" id="GO:0050661">
    <property type="term" value="F:NADP binding"/>
    <property type="evidence" value="ECO:0007669"/>
    <property type="project" value="InterPro"/>
</dbReference>
<dbReference type="GO" id="GO:0050660">
    <property type="term" value="F:flavin adenine dinucleotide binding"/>
    <property type="evidence" value="ECO:0007669"/>
    <property type="project" value="InterPro"/>
</dbReference>